<dbReference type="InterPro" id="IPR014729">
    <property type="entry name" value="Rossmann-like_a/b/a_fold"/>
</dbReference>
<keyword evidence="3" id="KW-1185">Reference proteome</keyword>
<dbReference type="Gene3D" id="3.40.50.620">
    <property type="entry name" value="HUPs"/>
    <property type="match status" value="1"/>
</dbReference>
<evidence type="ECO:0000313" key="2">
    <source>
        <dbReference type="EMBL" id="SGZ41652.1"/>
    </source>
</evidence>
<accession>A0A1L0B752</accession>
<reference evidence="3" key="1">
    <citation type="submission" date="2016-11" db="EMBL/GenBank/DDBJ databases">
        <authorList>
            <person name="Guldener U."/>
        </authorList>
    </citation>
    <scope>NUCLEOTIDE SEQUENCE [LARGE SCALE GENOMIC DNA]</scope>
</reference>
<dbReference type="EMBL" id="FQNF01000127">
    <property type="protein sequence ID" value="SGZ41652.1"/>
    <property type="molecule type" value="Genomic_DNA"/>
</dbReference>
<evidence type="ECO:0000313" key="3">
    <source>
        <dbReference type="Proteomes" id="UP000183365"/>
    </source>
</evidence>
<dbReference type="CDD" id="cd02164">
    <property type="entry name" value="PPAT_CoAS"/>
    <property type="match status" value="1"/>
</dbReference>
<sequence>MTSILIVIDNSDLNLGSFVNNDGVLRDSATYSNIAIIDVLLNYFINDPFELDYKLNKLYTSLREKCDYTVSINVFYKHAYFDLTTLLKNTYSNIFLSEMTSSSLPHTPYRETLLTSTINYQKEISSSTKHYQAKCFDISAVGGTFDHIHDGHKILLCISAFLTKSKLIIGLTAEQLLVNKKFKSQLQTFDTRKKHVLEFTNKIDSFLTIDILPIKDVCGPTGYEPNIQALIVSKETQAGGDTVNKVRTEKGLSALDIFVVDILGGEEKLSSTTLRQMEYERLKNDKKNQN</sequence>
<dbReference type="VEuPathDB" id="FungiDB:HGUI_03853"/>
<feature type="domain" description="Cytidyltransferase-like" evidence="1">
    <location>
        <begin position="141"/>
        <end position="276"/>
    </location>
</feature>
<dbReference type="Proteomes" id="UP000183365">
    <property type="component" value="Unassembled WGS sequence"/>
</dbReference>
<name>A0A1L0B752_9ASCO</name>
<dbReference type="GO" id="GO:1990143">
    <property type="term" value="C:CoA-synthesizing protein complex"/>
    <property type="evidence" value="ECO:0007669"/>
    <property type="project" value="EnsemblFungi"/>
</dbReference>
<dbReference type="PANTHER" id="PTHR10695:SF46">
    <property type="entry name" value="BIFUNCTIONAL COENZYME A SYNTHASE-RELATED"/>
    <property type="match status" value="1"/>
</dbReference>
<dbReference type="OrthoDB" id="330671at2759"/>
<evidence type="ECO:0000259" key="1">
    <source>
        <dbReference type="Pfam" id="PF01467"/>
    </source>
</evidence>
<dbReference type="AlphaFoldDB" id="A0A1L0B752"/>
<dbReference type="Pfam" id="PF01467">
    <property type="entry name" value="CTP_transf_like"/>
    <property type="match status" value="1"/>
</dbReference>
<dbReference type="NCBIfam" id="NF001985">
    <property type="entry name" value="PRK00777.1"/>
    <property type="match status" value="1"/>
</dbReference>
<dbReference type="PANTHER" id="PTHR10695">
    <property type="entry name" value="DEPHOSPHO-COA KINASE-RELATED"/>
    <property type="match status" value="1"/>
</dbReference>
<dbReference type="GO" id="GO:0015937">
    <property type="term" value="P:coenzyme A biosynthetic process"/>
    <property type="evidence" value="ECO:0007669"/>
    <property type="project" value="EnsemblFungi"/>
</dbReference>
<dbReference type="InterPro" id="IPR004821">
    <property type="entry name" value="Cyt_trans-like"/>
</dbReference>
<proteinExistence type="predicted"/>
<gene>
    <name evidence="2" type="ORF">HGUI_03853</name>
</gene>
<dbReference type="SUPFAM" id="SSF52374">
    <property type="entry name" value="Nucleotidylyl transferase"/>
    <property type="match status" value="1"/>
</dbReference>
<protein>
    <recommendedName>
        <fullName evidence="1">Cytidyltransferase-like domain-containing protein</fullName>
    </recommendedName>
</protein>
<organism evidence="2 3">
    <name type="scientific">Hanseniaspora guilliermondii</name>
    <dbReference type="NCBI Taxonomy" id="56406"/>
    <lineage>
        <taxon>Eukaryota</taxon>
        <taxon>Fungi</taxon>
        <taxon>Dikarya</taxon>
        <taxon>Ascomycota</taxon>
        <taxon>Saccharomycotina</taxon>
        <taxon>Saccharomycetes</taxon>
        <taxon>Saccharomycodales</taxon>
        <taxon>Saccharomycodaceae</taxon>
        <taxon>Hanseniaspora</taxon>
    </lineage>
</organism>
<dbReference type="GO" id="GO:0004140">
    <property type="term" value="F:dephospho-CoA kinase activity"/>
    <property type="evidence" value="ECO:0007669"/>
    <property type="project" value="TreeGrafter"/>
</dbReference>